<accession>A0A2N0QJB1</accession>
<dbReference type="EMBL" id="LLXH01008255">
    <property type="protein sequence ID" value="PKC51133.1"/>
    <property type="molecule type" value="Genomic_DNA"/>
</dbReference>
<proteinExistence type="predicted"/>
<gene>
    <name evidence="2" type="ORF">RhiirA1_484451</name>
</gene>
<sequence>MSYYSIQYLNSRAFLEGNFHKLLGTTLYFYTILNFSVYLVPLDTSLYRIVYQPTMTRLVI</sequence>
<dbReference type="VEuPathDB" id="FungiDB:RhiirA1_484451"/>
<name>A0A2N0QJB1_9GLOM</name>
<feature type="transmembrane region" description="Helical" evidence="1">
    <location>
        <begin position="27"/>
        <end position="50"/>
    </location>
</feature>
<dbReference type="Proteomes" id="UP000232688">
    <property type="component" value="Unassembled WGS sequence"/>
</dbReference>
<keyword evidence="1" id="KW-0812">Transmembrane</keyword>
<keyword evidence="1" id="KW-1133">Transmembrane helix</keyword>
<evidence type="ECO:0000313" key="3">
    <source>
        <dbReference type="Proteomes" id="UP000232688"/>
    </source>
</evidence>
<evidence type="ECO:0000313" key="2">
    <source>
        <dbReference type="EMBL" id="PKC51133.1"/>
    </source>
</evidence>
<keyword evidence="1" id="KW-0472">Membrane</keyword>
<organism evidence="2 3">
    <name type="scientific">Rhizophagus irregularis</name>
    <dbReference type="NCBI Taxonomy" id="588596"/>
    <lineage>
        <taxon>Eukaryota</taxon>
        <taxon>Fungi</taxon>
        <taxon>Fungi incertae sedis</taxon>
        <taxon>Mucoromycota</taxon>
        <taxon>Glomeromycotina</taxon>
        <taxon>Glomeromycetes</taxon>
        <taxon>Glomerales</taxon>
        <taxon>Glomeraceae</taxon>
        <taxon>Rhizophagus</taxon>
    </lineage>
</organism>
<protein>
    <submittedName>
        <fullName evidence="2">Uncharacterized protein</fullName>
    </submittedName>
</protein>
<reference evidence="2 3" key="1">
    <citation type="submission" date="2017-10" db="EMBL/GenBank/DDBJ databases">
        <title>Extensive intraspecific genome diversity in a model arbuscular mycorrhizal fungus.</title>
        <authorList>
            <person name="Chen E.C.H."/>
            <person name="Morin E."/>
            <person name="Baudet D."/>
            <person name="Noel J."/>
            <person name="Ndikumana S."/>
            <person name="Charron P."/>
            <person name="St-Onge C."/>
            <person name="Giorgi J."/>
            <person name="Grigoriev I.V."/>
            <person name="Roux C."/>
            <person name="Martin F.M."/>
            <person name="Corradi N."/>
        </authorList>
    </citation>
    <scope>NUCLEOTIDE SEQUENCE [LARGE SCALE GENOMIC DNA]</scope>
    <source>
        <strain evidence="2 3">A1</strain>
    </source>
</reference>
<dbReference type="AlphaFoldDB" id="A0A2N0QJB1"/>
<evidence type="ECO:0000256" key="1">
    <source>
        <dbReference type="SAM" id="Phobius"/>
    </source>
</evidence>
<comment type="caution">
    <text evidence="2">The sequence shown here is derived from an EMBL/GenBank/DDBJ whole genome shotgun (WGS) entry which is preliminary data.</text>
</comment>
<reference evidence="2 3" key="2">
    <citation type="submission" date="2017-10" db="EMBL/GenBank/DDBJ databases">
        <title>Genome analyses suggest a sexual origin of heterokaryosis in a supposedly ancient asexual fungus.</title>
        <authorList>
            <person name="Corradi N."/>
            <person name="Sedzielewska K."/>
            <person name="Noel J."/>
            <person name="Charron P."/>
            <person name="Farinelli L."/>
            <person name="Marton T."/>
            <person name="Kruger M."/>
            <person name="Pelin A."/>
            <person name="Brachmann A."/>
            <person name="Corradi N."/>
        </authorList>
    </citation>
    <scope>NUCLEOTIDE SEQUENCE [LARGE SCALE GENOMIC DNA]</scope>
    <source>
        <strain evidence="2 3">A1</strain>
    </source>
</reference>